<dbReference type="Pfam" id="PF01151">
    <property type="entry name" value="ELO"/>
    <property type="match status" value="1"/>
</dbReference>
<keyword evidence="2 10" id="KW-0444">Lipid biosynthesis</keyword>
<feature type="transmembrane region" description="Helical" evidence="10">
    <location>
        <begin position="77"/>
        <end position="98"/>
    </location>
</feature>
<reference evidence="11" key="1">
    <citation type="submission" date="2013-05" db="EMBL/GenBank/DDBJ databases">
        <authorList>
            <person name="Yim A.K.Y."/>
            <person name="Chan T.F."/>
            <person name="Ji K.M."/>
            <person name="Liu X.Y."/>
            <person name="Zhou J.W."/>
            <person name="Li R.Q."/>
            <person name="Yang K.Y."/>
            <person name="Li J."/>
            <person name="Li M."/>
            <person name="Law P.T.W."/>
            <person name="Wu Y.L."/>
            <person name="Cai Z.L."/>
            <person name="Qin H."/>
            <person name="Bao Y."/>
            <person name="Leung R.K.K."/>
            <person name="Ng P.K.S."/>
            <person name="Zou J."/>
            <person name="Zhong X.J."/>
            <person name="Ran P.X."/>
            <person name="Zhong N.S."/>
            <person name="Liu Z.G."/>
            <person name="Tsui S.K.W."/>
        </authorList>
    </citation>
    <scope>NUCLEOTIDE SEQUENCE</scope>
    <source>
        <strain evidence="11">Derf</strain>
        <tissue evidence="11">Whole organism</tissue>
    </source>
</reference>
<dbReference type="InterPro" id="IPR030457">
    <property type="entry name" value="ELO_CS"/>
</dbReference>
<dbReference type="GO" id="GO:0034625">
    <property type="term" value="P:fatty acid elongation, monounsaturated fatty acid"/>
    <property type="evidence" value="ECO:0007669"/>
    <property type="project" value="TreeGrafter"/>
</dbReference>
<evidence type="ECO:0000256" key="1">
    <source>
        <dbReference type="ARBA" id="ARBA00004141"/>
    </source>
</evidence>
<gene>
    <name evidence="11" type="ORF">DERF_008311</name>
</gene>
<feature type="transmembrane region" description="Helical" evidence="10">
    <location>
        <begin position="48"/>
        <end position="65"/>
    </location>
</feature>
<keyword evidence="5 10" id="KW-0276">Fatty acid metabolism</keyword>
<keyword evidence="7 10" id="KW-0443">Lipid metabolism</keyword>
<evidence type="ECO:0000256" key="5">
    <source>
        <dbReference type="ARBA" id="ARBA00022832"/>
    </source>
</evidence>
<dbReference type="OrthoDB" id="10259681at2759"/>
<keyword evidence="6 10" id="KW-1133">Transmembrane helix</keyword>
<dbReference type="PANTHER" id="PTHR11157">
    <property type="entry name" value="FATTY ACID ACYL TRANSFERASE-RELATED"/>
    <property type="match status" value="1"/>
</dbReference>
<evidence type="ECO:0000313" key="11">
    <source>
        <dbReference type="EMBL" id="KAH9517663.1"/>
    </source>
</evidence>
<evidence type="ECO:0000256" key="6">
    <source>
        <dbReference type="ARBA" id="ARBA00022989"/>
    </source>
</evidence>
<dbReference type="GO" id="GO:0005789">
    <property type="term" value="C:endoplasmic reticulum membrane"/>
    <property type="evidence" value="ECO:0007669"/>
    <property type="project" value="TreeGrafter"/>
</dbReference>
<accession>A0A922L468</accession>
<dbReference type="AlphaFoldDB" id="A0A922L468"/>
<name>A0A922L468_DERFA</name>
<keyword evidence="9 10" id="KW-0275">Fatty acid biosynthesis</keyword>
<organism evidence="11 12">
    <name type="scientific">Dermatophagoides farinae</name>
    <name type="common">American house dust mite</name>
    <dbReference type="NCBI Taxonomy" id="6954"/>
    <lineage>
        <taxon>Eukaryota</taxon>
        <taxon>Metazoa</taxon>
        <taxon>Ecdysozoa</taxon>
        <taxon>Arthropoda</taxon>
        <taxon>Chelicerata</taxon>
        <taxon>Arachnida</taxon>
        <taxon>Acari</taxon>
        <taxon>Acariformes</taxon>
        <taxon>Sarcoptiformes</taxon>
        <taxon>Astigmata</taxon>
        <taxon>Psoroptidia</taxon>
        <taxon>Analgoidea</taxon>
        <taxon>Pyroglyphidae</taxon>
        <taxon>Dermatophagoidinae</taxon>
        <taxon>Dermatophagoides</taxon>
    </lineage>
</organism>
<dbReference type="GO" id="GO:0034626">
    <property type="term" value="P:fatty acid elongation, polyunsaturated fatty acid"/>
    <property type="evidence" value="ECO:0007669"/>
    <property type="project" value="TreeGrafter"/>
</dbReference>
<evidence type="ECO:0000256" key="3">
    <source>
        <dbReference type="ARBA" id="ARBA00022679"/>
    </source>
</evidence>
<keyword evidence="4 10" id="KW-0812">Transmembrane</keyword>
<evidence type="ECO:0000256" key="8">
    <source>
        <dbReference type="ARBA" id="ARBA00023136"/>
    </source>
</evidence>
<feature type="transmembrane region" description="Helical" evidence="10">
    <location>
        <begin position="251"/>
        <end position="270"/>
    </location>
</feature>
<keyword evidence="12" id="KW-1185">Reference proteome</keyword>
<feature type="transmembrane region" description="Helical" evidence="10">
    <location>
        <begin position="156"/>
        <end position="174"/>
    </location>
</feature>
<dbReference type="EMBL" id="ASGP02000003">
    <property type="protein sequence ID" value="KAH9517663.1"/>
    <property type="molecule type" value="Genomic_DNA"/>
</dbReference>
<comment type="subcellular location">
    <subcellularLocation>
        <location evidence="1">Membrane</location>
        <topology evidence="1">Multi-pass membrane protein</topology>
    </subcellularLocation>
</comment>
<evidence type="ECO:0000256" key="2">
    <source>
        <dbReference type="ARBA" id="ARBA00022516"/>
    </source>
</evidence>
<reference evidence="11" key="2">
    <citation type="journal article" date="2022" name="Res Sq">
        <title>Comparative Genomics Reveals Insights into the Divergent Evolution of Astigmatic Mites and Household Pest Adaptations.</title>
        <authorList>
            <person name="Xiong Q."/>
            <person name="Wan A.T.-Y."/>
            <person name="Liu X.-Y."/>
            <person name="Fung C.S.-H."/>
            <person name="Xiao X."/>
            <person name="Malainual N."/>
            <person name="Hou J."/>
            <person name="Wang L."/>
            <person name="Wang M."/>
            <person name="Yang K."/>
            <person name="Cui Y."/>
            <person name="Leung E."/>
            <person name="Nong W."/>
            <person name="Shin S.-K."/>
            <person name="Au S."/>
            <person name="Jeong K.Y."/>
            <person name="Chew F.T."/>
            <person name="Hui J."/>
            <person name="Leung T.F."/>
            <person name="Tungtrongchitr A."/>
            <person name="Zhong N."/>
            <person name="Liu Z."/>
            <person name="Tsui S."/>
        </authorList>
    </citation>
    <scope>NUCLEOTIDE SEQUENCE</scope>
    <source>
        <strain evidence="11">Derf</strain>
        <tissue evidence="11">Whole organism</tissue>
    </source>
</reference>
<evidence type="ECO:0000256" key="10">
    <source>
        <dbReference type="RuleBase" id="RU361115"/>
    </source>
</evidence>
<dbReference type="GO" id="GO:0019367">
    <property type="term" value="P:fatty acid elongation, saturated fatty acid"/>
    <property type="evidence" value="ECO:0007669"/>
    <property type="project" value="TreeGrafter"/>
</dbReference>
<keyword evidence="8 10" id="KW-0472">Membrane</keyword>
<dbReference type="EC" id="2.3.1.199" evidence="10"/>
<dbReference type="Proteomes" id="UP000790347">
    <property type="component" value="Unassembled WGS sequence"/>
</dbReference>
<dbReference type="GO" id="GO:0009922">
    <property type="term" value="F:fatty acid elongase activity"/>
    <property type="evidence" value="ECO:0007669"/>
    <property type="project" value="UniProtKB-EC"/>
</dbReference>
<feature type="transmembrane region" description="Helical" evidence="10">
    <location>
        <begin position="180"/>
        <end position="200"/>
    </location>
</feature>
<feature type="transmembrane region" description="Helical" evidence="10">
    <location>
        <begin position="212"/>
        <end position="235"/>
    </location>
</feature>
<evidence type="ECO:0000256" key="7">
    <source>
        <dbReference type="ARBA" id="ARBA00023098"/>
    </source>
</evidence>
<evidence type="ECO:0000256" key="4">
    <source>
        <dbReference type="ARBA" id="ARBA00022692"/>
    </source>
</evidence>
<protein>
    <recommendedName>
        <fullName evidence="10">Elongation of very long chain fatty acids protein</fullName>
        <ecNumber evidence="10">2.3.1.199</ecNumber>
    </recommendedName>
    <alternativeName>
        <fullName evidence="10">Very-long-chain 3-oxoacyl-CoA synthase</fullName>
    </alternativeName>
</protein>
<comment type="similarity">
    <text evidence="10">Belongs to the ELO family.</text>
</comment>
<comment type="catalytic activity">
    <reaction evidence="10">
        <text>a very-long-chain acyl-CoA + malonyl-CoA + H(+) = a very-long-chain 3-oxoacyl-CoA + CO2 + CoA</text>
        <dbReference type="Rhea" id="RHEA:32727"/>
        <dbReference type="ChEBI" id="CHEBI:15378"/>
        <dbReference type="ChEBI" id="CHEBI:16526"/>
        <dbReference type="ChEBI" id="CHEBI:57287"/>
        <dbReference type="ChEBI" id="CHEBI:57384"/>
        <dbReference type="ChEBI" id="CHEBI:90725"/>
        <dbReference type="ChEBI" id="CHEBI:90736"/>
        <dbReference type="EC" id="2.3.1.199"/>
    </reaction>
</comment>
<dbReference type="GO" id="GO:0030148">
    <property type="term" value="P:sphingolipid biosynthetic process"/>
    <property type="evidence" value="ECO:0007669"/>
    <property type="project" value="TreeGrafter"/>
</dbReference>
<proteinExistence type="inferred from homology"/>
<evidence type="ECO:0000313" key="12">
    <source>
        <dbReference type="Proteomes" id="UP000790347"/>
    </source>
</evidence>
<dbReference type="InterPro" id="IPR002076">
    <property type="entry name" value="ELO_fam"/>
</dbReference>
<keyword evidence="3 10" id="KW-0808">Transferase</keyword>
<dbReference type="GO" id="GO:0042761">
    <property type="term" value="P:very long-chain fatty acid biosynthetic process"/>
    <property type="evidence" value="ECO:0007669"/>
    <property type="project" value="TreeGrafter"/>
</dbReference>
<dbReference type="PANTHER" id="PTHR11157:SF17">
    <property type="entry name" value="ELONGATION OF VERY LONG CHAIN FATTY ACIDS PROTEIN 6"/>
    <property type="match status" value="1"/>
</dbReference>
<dbReference type="PROSITE" id="PS01188">
    <property type="entry name" value="ELO"/>
    <property type="match status" value="1"/>
</dbReference>
<comment type="caution">
    <text evidence="11">The sequence shown here is derived from an EMBL/GenBank/DDBJ whole genome shotgun (WGS) entry which is preliminary data.</text>
</comment>
<sequence length="290" mass="35016">MIKMDTFRMIPFEATNPLSPNYSYVFNFENEFRYHKRVAWMREHWTDSFYWTIIYLSFIFFGRIYMESRPKPFRLKWPLILWNLMLATFSIMGTIRVWPEMMHVLRNYGFYHSVCSNSYHREVPISSFWTYLFVLSKVPELVDTVFVVLRRQKLIFLHWYHHTTVLIFTWYCYADETSVARWYVYMNYSVHAMMYSYYAIRAAGIRLPKPLAMSITMSQIVQMIIGAIVTFYAYYVRQIKGQQCSISFDRLYAGLAIYISYLMLFANFFIKSYFSSKPKTITNVDIKKTQ</sequence>
<evidence type="ECO:0000256" key="9">
    <source>
        <dbReference type="ARBA" id="ARBA00023160"/>
    </source>
</evidence>